<proteinExistence type="predicted"/>
<accession>A0A7W2EWV5</accession>
<dbReference type="InterPro" id="IPR057691">
    <property type="entry name" value="DUF7931"/>
</dbReference>
<feature type="domain" description="DUF7931" evidence="1">
    <location>
        <begin position="20"/>
        <end position="149"/>
    </location>
</feature>
<dbReference type="Proteomes" id="UP000534388">
    <property type="component" value="Unassembled WGS sequence"/>
</dbReference>
<name>A0A7W2EWV5_9BURK</name>
<dbReference type="Pfam" id="PF25559">
    <property type="entry name" value="DUF7931"/>
    <property type="match status" value="1"/>
</dbReference>
<protein>
    <recommendedName>
        <fullName evidence="1">DUF7931 domain-containing protein</fullName>
    </recommendedName>
</protein>
<comment type="caution">
    <text evidence="2">The sequence shown here is derived from an EMBL/GenBank/DDBJ whole genome shotgun (WGS) entry which is preliminary data.</text>
</comment>
<keyword evidence="3" id="KW-1185">Reference proteome</keyword>
<dbReference type="RefSeq" id="WP_182167214.1">
    <property type="nucleotide sequence ID" value="NZ_JACEZT010000025.1"/>
</dbReference>
<sequence>MDKQTRAFSTRLEFEQLLQLCLSRARLQLRMFDPDFALWQLGSSATDAILRPFLSGGGTLQLVAHSNARLERDAPRFLRLLKDYGHAIECRLTHKNLRQLTDSFCIGDGQDQVRRFHADHLRGEAVFGSPPDTQVCTERFIAIWQESSPGLHASTTGL</sequence>
<organism evidence="2 3">
    <name type="scientific">Rugamonas brunnea</name>
    <dbReference type="NCBI Taxonomy" id="2758569"/>
    <lineage>
        <taxon>Bacteria</taxon>
        <taxon>Pseudomonadati</taxon>
        <taxon>Pseudomonadota</taxon>
        <taxon>Betaproteobacteria</taxon>
        <taxon>Burkholderiales</taxon>
        <taxon>Oxalobacteraceae</taxon>
        <taxon>Telluria group</taxon>
        <taxon>Rugamonas</taxon>
    </lineage>
</organism>
<evidence type="ECO:0000313" key="3">
    <source>
        <dbReference type="Proteomes" id="UP000534388"/>
    </source>
</evidence>
<reference evidence="2 3" key="1">
    <citation type="submission" date="2020-07" db="EMBL/GenBank/DDBJ databases">
        <title>Novel species isolated from subtropical streams in China.</title>
        <authorList>
            <person name="Lu H."/>
        </authorList>
    </citation>
    <scope>NUCLEOTIDE SEQUENCE [LARGE SCALE GENOMIC DNA]</scope>
    <source>
        <strain evidence="2 3">LX20W</strain>
    </source>
</reference>
<dbReference type="AlphaFoldDB" id="A0A7W2EWV5"/>
<evidence type="ECO:0000313" key="2">
    <source>
        <dbReference type="EMBL" id="MBA5640099.1"/>
    </source>
</evidence>
<dbReference type="EMBL" id="JACEZT010000025">
    <property type="protein sequence ID" value="MBA5640099.1"/>
    <property type="molecule type" value="Genomic_DNA"/>
</dbReference>
<evidence type="ECO:0000259" key="1">
    <source>
        <dbReference type="Pfam" id="PF25559"/>
    </source>
</evidence>
<gene>
    <name evidence="2" type="ORF">H3H37_23840</name>
</gene>